<reference evidence="2 3" key="1">
    <citation type="journal article" date="2023" name="Nucleic Acids Res.">
        <title>The hologenome of Daphnia magna reveals possible DNA methylation and microbiome-mediated evolution of the host genome.</title>
        <authorList>
            <person name="Chaturvedi A."/>
            <person name="Li X."/>
            <person name="Dhandapani V."/>
            <person name="Marshall H."/>
            <person name="Kissane S."/>
            <person name="Cuenca-Cambronero M."/>
            <person name="Asole G."/>
            <person name="Calvet F."/>
            <person name="Ruiz-Romero M."/>
            <person name="Marangio P."/>
            <person name="Guigo R."/>
            <person name="Rago D."/>
            <person name="Mirbahai L."/>
            <person name="Eastwood N."/>
            <person name="Colbourne J.K."/>
            <person name="Zhou J."/>
            <person name="Mallon E."/>
            <person name="Orsini L."/>
        </authorList>
    </citation>
    <scope>NUCLEOTIDE SEQUENCE [LARGE SCALE GENOMIC DNA]</scope>
    <source>
        <strain evidence="2">LRV0_1</strain>
    </source>
</reference>
<organism evidence="2 3">
    <name type="scientific">Daphnia magna</name>
    <dbReference type="NCBI Taxonomy" id="35525"/>
    <lineage>
        <taxon>Eukaryota</taxon>
        <taxon>Metazoa</taxon>
        <taxon>Ecdysozoa</taxon>
        <taxon>Arthropoda</taxon>
        <taxon>Crustacea</taxon>
        <taxon>Branchiopoda</taxon>
        <taxon>Diplostraca</taxon>
        <taxon>Cladocera</taxon>
        <taxon>Anomopoda</taxon>
        <taxon>Daphniidae</taxon>
        <taxon>Daphnia</taxon>
    </lineage>
</organism>
<accession>A0ABR0B9F7</accession>
<keyword evidence="3" id="KW-1185">Reference proteome</keyword>
<feature type="region of interest" description="Disordered" evidence="1">
    <location>
        <begin position="76"/>
        <end position="116"/>
    </location>
</feature>
<gene>
    <name evidence="2" type="ORF">OUZ56_032625</name>
</gene>
<dbReference type="EMBL" id="JAOYFB010000041">
    <property type="protein sequence ID" value="KAK4045217.1"/>
    <property type="molecule type" value="Genomic_DNA"/>
</dbReference>
<proteinExistence type="predicted"/>
<evidence type="ECO:0000313" key="2">
    <source>
        <dbReference type="EMBL" id="KAK4045217.1"/>
    </source>
</evidence>
<evidence type="ECO:0000313" key="3">
    <source>
        <dbReference type="Proteomes" id="UP001234178"/>
    </source>
</evidence>
<name>A0ABR0B9F7_9CRUS</name>
<comment type="caution">
    <text evidence="2">The sequence shown here is derived from an EMBL/GenBank/DDBJ whole genome shotgun (WGS) entry which is preliminary data.</text>
</comment>
<feature type="compositionally biased region" description="Basic and acidic residues" evidence="1">
    <location>
        <begin position="77"/>
        <end position="116"/>
    </location>
</feature>
<sequence length="304" mass="33010">MARCITNLRPSNGARAVAIERIADRRWSARARDCDDGAADGNGRNHNGRSARVDGFETFSARPRAAVGARVGRAPKRGIDRRGAVQRDRYDAPRARRGDRIERRERGPARDDRRDGVGVEVPKVAGARGVDMEIAAEIREADLRAGEDDARRICEVRRQENIIDVACVSDARLRVASARLRRDDRDRSGLPGDCAEVGVVVRLELEDVGAVGRRAKVLLAMREEDGGDAVVVAEGAEQRAKLRGFGDAAGVARDRAALLMPSMPCPFWPTAVWAVLTPGMSDESRDAIGACGVWFIALEGQSVP</sequence>
<dbReference type="Proteomes" id="UP001234178">
    <property type="component" value="Unassembled WGS sequence"/>
</dbReference>
<feature type="non-terminal residue" evidence="2">
    <location>
        <position position="304"/>
    </location>
</feature>
<protein>
    <submittedName>
        <fullName evidence="2">Uncharacterized protein</fullName>
    </submittedName>
</protein>
<evidence type="ECO:0000256" key="1">
    <source>
        <dbReference type="SAM" id="MobiDB-lite"/>
    </source>
</evidence>